<sequence>MSGTLAPPGATLLAGAFGPATPFVAAAGAVLVAVMILVLGHARLYRANGIVERLDRLEKAEAINAGDS</sequence>
<evidence type="ECO:0000313" key="2">
    <source>
        <dbReference type="EMBL" id="TFD02564.1"/>
    </source>
</evidence>
<organism evidence="2 3">
    <name type="scientific">Cryobacterium sinapicolor</name>
    <dbReference type="NCBI Taxonomy" id="1259236"/>
    <lineage>
        <taxon>Bacteria</taxon>
        <taxon>Bacillati</taxon>
        <taxon>Actinomycetota</taxon>
        <taxon>Actinomycetes</taxon>
        <taxon>Micrococcales</taxon>
        <taxon>Microbacteriaceae</taxon>
        <taxon>Cryobacterium</taxon>
    </lineage>
</organism>
<dbReference type="RefSeq" id="WP_134428591.1">
    <property type="nucleotide sequence ID" value="NZ_SOGQ01000024.1"/>
</dbReference>
<feature type="transmembrane region" description="Helical" evidence="1">
    <location>
        <begin position="20"/>
        <end position="40"/>
    </location>
</feature>
<comment type="caution">
    <text evidence="2">The sequence shown here is derived from an EMBL/GenBank/DDBJ whole genome shotgun (WGS) entry which is preliminary data.</text>
</comment>
<accession>A0ABY2JC74</accession>
<name>A0ABY2JC74_9MICO</name>
<keyword evidence="1" id="KW-0472">Membrane</keyword>
<protein>
    <submittedName>
        <fullName evidence="2">Uncharacterized protein</fullName>
    </submittedName>
</protein>
<dbReference type="Proteomes" id="UP000297853">
    <property type="component" value="Unassembled WGS sequence"/>
</dbReference>
<reference evidence="2 3" key="1">
    <citation type="submission" date="2019-03" db="EMBL/GenBank/DDBJ databases">
        <title>Genomics of glacier-inhabiting Cryobacterium strains.</title>
        <authorList>
            <person name="Liu Q."/>
            <person name="Xin Y.-H."/>
        </authorList>
    </citation>
    <scope>NUCLEOTIDE SEQUENCE [LARGE SCALE GENOMIC DNA]</scope>
    <source>
        <strain evidence="2 3">TMT1-23-1</strain>
    </source>
</reference>
<keyword evidence="1" id="KW-0812">Transmembrane</keyword>
<evidence type="ECO:0000313" key="3">
    <source>
        <dbReference type="Proteomes" id="UP000297853"/>
    </source>
</evidence>
<keyword evidence="3" id="KW-1185">Reference proteome</keyword>
<gene>
    <name evidence="2" type="ORF">E3T28_05145</name>
</gene>
<evidence type="ECO:0000256" key="1">
    <source>
        <dbReference type="SAM" id="Phobius"/>
    </source>
</evidence>
<dbReference type="EMBL" id="SOGQ01000024">
    <property type="protein sequence ID" value="TFD02564.1"/>
    <property type="molecule type" value="Genomic_DNA"/>
</dbReference>
<keyword evidence="1" id="KW-1133">Transmembrane helix</keyword>
<proteinExistence type="predicted"/>